<dbReference type="Proteomes" id="UP001153069">
    <property type="component" value="Unassembled WGS sequence"/>
</dbReference>
<evidence type="ECO:0000313" key="4">
    <source>
        <dbReference type="EMBL" id="CAB9529115.1"/>
    </source>
</evidence>
<keyword evidence="2" id="KW-0472">Membrane</keyword>
<accession>A0A9N8F2C6</accession>
<keyword evidence="5" id="KW-1185">Reference proteome</keyword>
<keyword evidence="4" id="KW-0675">Receptor</keyword>
<feature type="chain" id="PRO_5040338089" evidence="3">
    <location>
        <begin position="23"/>
        <end position="442"/>
    </location>
</feature>
<dbReference type="Gene3D" id="1.10.287.70">
    <property type="match status" value="1"/>
</dbReference>
<proteinExistence type="predicted"/>
<name>A0A9N8F2C6_9STRA</name>
<evidence type="ECO:0000256" key="3">
    <source>
        <dbReference type="SAM" id="SignalP"/>
    </source>
</evidence>
<keyword evidence="2" id="KW-0812">Transmembrane</keyword>
<dbReference type="AlphaFoldDB" id="A0A9N8F2C6"/>
<dbReference type="InterPro" id="IPR015683">
    <property type="entry name" value="Ionotropic_Glu_rcpt"/>
</dbReference>
<dbReference type="EMBL" id="CAICTM010002402">
    <property type="protein sequence ID" value="CAB9529115.1"/>
    <property type="molecule type" value="Genomic_DNA"/>
</dbReference>
<feature type="region of interest" description="Disordered" evidence="1">
    <location>
        <begin position="43"/>
        <end position="63"/>
    </location>
</feature>
<keyword evidence="2" id="KW-1133">Transmembrane helix</keyword>
<reference evidence="4" key="1">
    <citation type="submission" date="2020-06" db="EMBL/GenBank/DDBJ databases">
        <authorList>
            <consortium name="Plant Systems Biology data submission"/>
        </authorList>
    </citation>
    <scope>NUCLEOTIDE SEQUENCE</scope>
    <source>
        <strain evidence="4">D6</strain>
    </source>
</reference>
<evidence type="ECO:0000256" key="2">
    <source>
        <dbReference type="SAM" id="Phobius"/>
    </source>
</evidence>
<evidence type="ECO:0000256" key="1">
    <source>
        <dbReference type="SAM" id="MobiDB-lite"/>
    </source>
</evidence>
<organism evidence="4 5">
    <name type="scientific">Seminavis robusta</name>
    <dbReference type="NCBI Taxonomy" id="568900"/>
    <lineage>
        <taxon>Eukaryota</taxon>
        <taxon>Sar</taxon>
        <taxon>Stramenopiles</taxon>
        <taxon>Ochrophyta</taxon>
        <taxon>Bacillariophyta</taxon>
        <taxon>Bacillariophyceae</taxon>
        <taxon>Bacillariophycidae</taxon>
        <taxon>Naviculales</taxon>
        <taxon>Naviculaceae</taxon>
        <taxon>Seminavis</taxon>
    </lineage>
</organism>
<sequence length="442" mass="49348">MKCPLFPDLLVFSLCLLATASGQEQGDGRSSFYASGSALRDTGSSSGTASMPEASSPPSLLETFPSQPECPCIDSTGTLAHHSDCTILTAADGLEQDGVMVDGVCKPTYQGANVCAAWDMVHDPACSSRKDPRTYCPRRWCYVDPKQCRSSKERYYKSDRFDLYYSYSTCRSIAQEWLEFKTIDATENRTLVVGVPRILWPLHYKEDSAGHVYEPNSPAVFDESIPWRGHLIDYFNSVVKYSNIKSIQYVHRSEGSKYKGLPNSYTQSVSDVEAGIIDLAISTYWVTTERLAMASFTTTVAQDEFRLWIPQPKFSADESFRENVRKILQPFSPGLWLCIVGTIVAFAILSTIVSPKHFRDFDPKATPWDKTKRRFSILTDSLNVSFLEFLGGGVDYRSSANMSQKCLNLGFAFTIFIGVTAYTANLAGLFDIVQYHLVSVQH</sequence>
<dbReference type="OrthoDB" id="203830at2759"/>
<feature type="transmembrane region" description="Helical" evidence="2">
    <location>
        <begin position="334"/>
        <end position="354"/>
    </location>
</feature>
<gene>
    <name evidence="4" type="ORF">SEMRO_2404_G326430.1</name>
</gene>
<dbReference type="Gene3D" id="3.40.190.10">
    <property type="entry name" value="Periplasmic binding protein-like II"/>
    <property type="match status" value="1"/>
</dbReference>
<feature type="transmembrane region" description="Helical" evidence="2">
    <location>
        <begin position="406"/>
        <end position="430"/>
    </location>
</feature>
<evidence type="ECO:0000313" key="5">
    <source>
        <dbReference type="Proteomes" id="UP001153069"/>
    </source>
</evidence>
<dbReference type="PANTHER" id="PTHR18966">
    <property type="entry name" value="IONOTROPIC GLUTAMATE RECEPTOR"/>
    <property type="match status" value="1"/>
</dbReference>
<feature type="signal peptide" evidence="3">
    <location>
        <begin position="1"/>
        <end position="22"/>
    </location>
</feature>
<protein>
    <submittedName>
        <fullName evidence="4">Glutamate receptor</fullName>
    </submittedName>
</protein>
<comment type="caution">
    <text evidence="4">The sequence shown here is derived from an EMBL/GenBank/DDBJ whole genome shotgun (WGS) entry which is preliminary data.</text>
</comment>
<dbReference type="SUPFAM" id="SSF53850">
    <property type="entry name" value="Periplasmic binding protein-like II"/>
    <property type="match status" value="1"/>
</dbReference>
<keyword evidence="3" id="KW-0732">Signal</keyword>